<protein>
    <submittedName>
        <fullName evidence="2">Uncharacterized protein</fullName>
    </submittedName>
</protein>
<gene>
    <name evidence="2" type="ORF">BOVATA_005580</name>
</gene>
<organism evidence="2 3">
    <name type="scientific">Babesia ovata</name>
    <dbReference type="NCBI Taxonomy" id="189622"/>
    <lineage>
        <taxon>Eukaryota</taxon>
        <taxon>Sar</taxon>
        <taxon>Alveolata</taxon>
        <taxon>Apicomplexa</taxon>
        <taxon>Aconoidasida</taxon>
        <taxon>Piroplasmida</taxon>
        <taxon>Babesiidae</taxon>
        <taxon>Babesia</taxon>
    </lineage>
</organism>
<name>A0A2H6K7U8_9APIC</name>
<dbReference type="RefSeq" id="XP_028865308.1">
    <property type="nucleotide sequence ID" value="XM_029009475.1"/>
</dbReference>
<proteinExistence type="predicted"/>
<keyword evidence="3" id="KW-1185">Reference proteome</keyword>
<keyword evidence="1" id="KW-0472">Membrane</keyword>
<keyword evidence="1" id="KW-1133">Transmembrane helix</keyword>
<dbReference type="GeneID" id="39872835"/>
<keyword evidence="1" id="KW-0812">Transmembrane</keyword>
<evidence type="ECO:0000313" key="3">
    <source>
        <dbReference type="Proteomes" id="UP000236319"/>
    </source>
</evidence>
<dbReference type="AlphaFoldDB" id="A0A2H6K7U8"/>
<accession>A0A2H6K7U8</accession>
<dbReference type="OrthoDB" id="361979at2759"/>
<dbReference type="EMBL" id="BDSA01000001">
    <property type="protein sequence ID" value="GBE59065.1"/>
    <property type="molecule type" value="Genomic_DNA"/>
</dbReference>
<reference evidence="2 3" key="1">
    <citation type="journal article" date="2017" name="BMC Genomics">
        <title>Whole-genome assembly of Babesia ovata and comparative genomics between closely related pathogens.</title>
        <authorList>
            <person name="Yamagishi J."/>
            <person name="Asada M."/>
            <person name="Hakimi H."/>
            <person name="Tanaka T.Q."/>
            <person name="Sugimoto C."/>
            <person name="Kawazu S."/>
        </authorList>
    </citation>
    <scope>NUCLEOTIDE SEQUENCE [LARGE SCALE GENOMIC DNA]</scope>
    <source>
        <strain evidence="2 3">Miyake</strain>
    </source>
</reference>
<evidence type="ECO:0000256" key="1">
    <source>
        <dbReference type="SAM" id="Phobius"/>
    </source>
</evidence>
<feature type="transmembrane region" description="Helical" evidence="1">
    <location>
        <begin position="20"/>
        <end position="39"/>
    </location>
</feature>
<sequence>MRHGNKSIRLLDGYIHMTSFFIKVCLWLTCFVLVPYTSISSLNLVQAVQLLPSQRAIYRNGFPQHHRAFLFGVPPRVDNLSLVTTRKGALSQGLRHTATYRKISGPCINVHRPTALGLFGGLSGWFSNAIGSRWYVPPMPTGKLASTILRKHGPLQTEEETKSFFELIGAHRDADLVEIGQAYEHAVDTLPEDMREVLKRSFHEFLRKQFVEAFEHMESFIKRGPVAWEEYWDPSKDAYGNPVVSKFATPEEEDQAMADLMPPELDVSKFREYWRKNSSRFNTMMNKVDMTSRVRLTSNFGGRLLKCTTTMIPVMIMGLFPQFSSMSVALQGLLASGFIFKGDRAAILAREKKSLEPGPAAAPPARSPSSRTLLTSAVLCVHSLLGIGAAKLMEHYTAVLEYLTPQILKVASINFQFLIAALLWDTSDLTPSGHAKLEERRMSKITDTLTDIVD</sequence>
<dbReference type="VEuPathDB" id="PiroplasmaDB:BOVATA_005580"/>
<dbReference type="Proteomes" id="UP000236319">
    <property type="component" value="Unassembled WGS sequence"/>
</dbReference>
<evidence type="ECO:0000313" key="2">
    <source>
        <dbReference type="EMBL" id="GBE59065.1"/>
    </source>
</evidence>
<comment type="caution">
    <text evidence="2">The sequence shown here is derived from an EMBL/GenBank/DDBJ whole genome shotgun (WGS) entry which is preliminary data.</text>
</comment>